<dbReference type="RefSeq" id="XP_003663597.1">
    <property type="nucleotide sequence ID" value="XM_003663549.1"/>
</dbReference>
<dbReference type="OrthoDB" id="5207784at2759"/>
<dbReference type="KEGG" id="mtm:MYCTH_2305619"/>
<gene>
    <name evidence="1" type="ORF">MYCTH_2305619</name>
</gene>
<evidence type="ECO:0000313" key="1">
    <source>
        <dbReference type="EMBL" id="AEO58352.1"/>
    </source>
</evidence>
<dbReference type="Proteomes" id="UP000007322">
    <property type="component" value="Chromosome 3"/>
</dbReference>
<dbReference type="GeneID" id="11509709"/>
<dbReference type="AlphaFoldDB" id="G2QDP1"/>
<proteinExistence type="predicted"/>
<reference evidence="1 2" key="1">
    <citation type="journal article" date="2011" name="Nat. Biotechnol.">
        <title>Comparative genomic analysis of the thermophilic biomass-degrading fungi Myceliophthora thermophila and Thielavia terrestris.</title>
        <authorList>
            <person name="Berka R.M."/>
            <person name="Grigoriev I.V."/>
            <person name="Otillar R."/>
            <person name="Salamov A."/>
            <person name="Grimwood J."/>
            <person name="Reid I."/>
            <person name="Ishmael N."/>
            <person name="John T."/>
            <person name="Darmond C."/>
            <person name="Moisan M.-C."/>
            <person name="Henrissat B."/>
            <person name="Coutinho P.M."/>
            <person name="Lombard V."/>
            <person name="Natvig D.O."/>
            <person name="Lindquist E."/>
            <person name="Schmutz J."/>
            <person name="Lucas S."/>
            <person name="Harris P."/>
            <person name="Powlowski J."/>
            <person name="Bellemare A."/>
            <person name="Taylor D."/>
            <person name="Butler G."/>
            <person name="de Vries R.P."/>
            <person name="Allijn I.E."/>
            <person name="van den Brink J."/>
            <person name="Ushinsky S."/>
            <person name="Storms R."/>
            <person name="Powell A.J."/>
            <person name="Paulsen I.T."/>
            <person name="Elbourne L.D.H."/>
            <person name="Baker S.E."/>
            <person name="Magnuson J."/>
            <person name="LaBoissiere S."/>
            <person name="Clutterbuck A.J."/>
            <person name="Martinez D."/>
            <person name="Wogulis M."/>
            <person name="de Leon A.L."/>
            <person name="Rey M.W."/>
            <person name="Tsang A."/>
        </authorList>
    </citation>
    <scope>NUCLEOTIDE SEQUENCE [LARGE SCALE GENOMIC DNA]</scope>
    <source>
        <strain evidence="2">ATCC 42464 / BCRC 31852 / DSM 1799</strain>
    </source>
</reference>
<dbReference type="EMBL" id="CP003004">
    <property type="protein sequence ID" value="AEO58352.1"/>
    <property type="molecule type" value="Genomic_DNA"/>
</dbReference>
<keyword evidence="2" id="KW-1185">Reference proteome</keyword>
<protein>
    <submittedName>
        <fullName evidence="1">Uncharacterized protein</fullName>
    </submittedName>
</protein>
<evidence type="ECO:0000313" key="2">
    <source>
        <dbReference type="Proteomes" id="UP000007322"/>
    </source>
</evidence>
<dbReference type="VEuPathDB" id="FungiDB:MYCTH_2305619"/>
<dbReference type="HOGENOM" id="CLU_2086448_0_0_1"/>
<dbReference type="eggNOG" id="ENOG502T9UA">
    <property type="taxonomic scope" value="Eukaryota"/>
</dbReference>
<sequence>MTPKYQLTNASHEAGIPTVEMVLQRLDPRVRTAADGSPVVSRRAKDVCRLEHRKPMPLMGIPAEIWLEPPTRKAVGTIRIKRSPTFHSRYRALRVRSDAEIRALQHRGVKVKKGEGE</sequence>
<organism evidence="1 2">
    <name type="scientific">Thermothelomyces thermophilus (strain ATCC 42464 / BCRC 31852 / DSM 1799)</name>
    <name type="common">Sporotrichum thermophile</name>
    <dbReference type="NCBI Taxonomy" id="573729"/>
    <lineage>
        <taxon>Eukaryota</taxon>
        <taxon>Fungi</taxon>
        <taxon>Dikarya</taxon>
        <taxon>Ascomycota</taxon>
        <taxon>Pezizomycotina</taxon>
        <taxon>Sordariomycetes</taxon>
        <taxon>Sordariomycetidae</taxon>
        <taxon>Sordariales</taxon>
        <taxon>Chaetomiaceae</taxon>
        <taxon>Thermothelomyces</taxon>
    </lineage>
</organism>
<name>G2QDP1_THET4</name>
<accession>G2QDP1</accession>
<dbReference type="InParanoid" id="G2QDP1"/>